<evidence type="ECO:0000256" key="2">
    <source>
        <dbReference type="SAM" id="Phobius"/>
    </source>
</evidence>
<dbReference type="GeneID" id="93102845"/>
<gene>
    <name evidence="3" type="ORF">D8S85_05965</name>
</gene>
<dbReference type="AlphaFoldDB" id="A0A3Q9IMB4"/>
<name>A0A3Q9IMB4_9BACT</name>
<dbReference type="EMBL" id="CP032819">
    <property type="protein sequence ID" value="AZS29142.1"/>
    <property type="molecule type" value="Genomic_DNA"/>
</dbReference>
<organism evidence="3 4">
    <name type="scientific">Butyricimonas faecalis</name>
    <dbReference type="NCBI Taxonomy" id="2093856"/>
    <lineage>
        <taxon>Bacteria</taxon>
        <taxon>Pseudomonadati</taxon>
        <taxon>Bacteroidota</taxon>
        <taxon>Bacteroidia</taxon>
        <taxon>Bacteroidales</taxon>
        <taxon>Odoribacteraceae</taxon>
        <taxon>Butyricimonas</taxon>
    </lineage>
</organism>
<keyword evidence="4" id="KW-1185">Reference proteome</keyword>
<dbReference type="KEGG" id="buy:D8S85_05965"/>
<sequence length="319" mass="36744">MTSINNKTITSVYEKMKAYERISKKLFILLFMLVFYGYSSIIAQPSIPAGQVDIFVGADFNYRDLFHNGKIYEILLNLTPGVKWNMGKGWQAAAQALVPVYNDYGDRYKKVRLNMAVLSKEAHWRSRWFLKASGGLFGRERYGLDLKGMYVVNRWLALEVQAGLTGYCSMAVDWEASTPKRITALLGTDVYLNKWNTQFRARGGRFLYEDYGAIVEAMRHFNHCTVGLYGEYSNEGGKNAGFKVVMMIPPYKRKRRTVNFRPASNFRLTYSMEGDAYANKMYTTDPEENEREGWFDRNALQWGSNTMKPDFSEKEGGRK</sequence>
<evidence type="ECO:0000313" key="4">
    <source>
        <dbReference type="Proteomes" id="UP000270673"/>
    </source>
</evidence>
<accession>A0A3Q9IMB4</accession>
<proteinExistence type="predicted"/>
<keyword evidence="2" id="KW-0812">Transmembrane</keyword>
<dbReference type="OrthoDB" id="1040106at2"/>
<protein>
    <recommendedName>
        <fullName evidence="5">YjbH domain-containing protein</fullName>
    </recommendedName>
</protein>
<evidence type="ECO:0000256" key="1">
    <source>
        <dbReference type="SAM" id="MobiDB-lite"/>
    </source>
</evidence>
<keyword evidence="2" id="KW-1133">Transmembrane helix</keyword>
<feature type="region of interest" description="Disordered" evidence="1">
    <location>
        <begin position="300"/>
        <end position="319"/>
    </location>
</feature>
<reference evidence="3 4" key="1">
    <citation type="submission" date="2018-10" db="EMBL/GenBank/DDBJ databases">
        <title>Butyricimonas faecalis sp. nov., isolated from human faeces and emended description of the genus Butyricimonas.</title>
        <authorList>
            <person name="Le Roy T."/>
            <person name="Van der Smissen P."/>
            <person name="Paquot A."/>
            <person name="Delzenne N."/>
            <person name="Muccioli G."/>
            <person name="Collet J.-F."/>
            <person name="Cani P.D."/>
        </authorList>
    </citation>
    <scope>NUCLEOTIDE SEQUENCE [LARGE SCALE GENOMIC DNA]</scope>
    <source>
        <strain evidence="3 4">H184</strain>
    </source>
</reference>
<evidence type="ECO:0008006" key="5">
    <source>
        <dbReference type="Google" id="ProtNLM"/>
    </source>
</evidence>
<evidence type="ECO:0000313" key="3">
    <source>
        <dbReference type="EMBL" id="AZS29142.1"/>
    </source>
</evidence>
<feature type="compositionally biased region" description="Basic and acidic residues" evidence="1">
    <location>
        <begin position="310"/>
        <end position="319"/>
    </location>
</feature>
<dbReference type="RefSeq" id="WP_004292788.1">
    <property type="nucleotide sequence ID" value="NZ_CP032819.1"/>
</dbReference>
<dbReference type="Proteomes" id="UP000270673">
    <property type="component" value="Chromosome"/>
</dbReference>
<keyword evidence="2" id="KW-0472">Membrane</keyword>
<feature type="transmembrane region" description="Helical" evidence="2">
    <location>
        <begin position="26"/>
        <end position="43"/>
    </location>
</feature>